<accession>A0A1T5M7M5</accession>
<dbReference type="Proteomes" id="UP000190961">
    <property type="component" value="Unassembled WGS sequence"/>
</dbReference>
<evidence type="ECO:0000256" key="1">
    <source>
        <dbReference type="PROSITE-ProRule" id="PRU00169"/>
    </source>
</evidence>
<dbReference type="GO" id="GO:0000156">
    <property type="term" value="F:phosphorelay response regulator activity"/>
    <property type="evidence" value="ECO:0007669"/>
    <property type="project" value="InterPro"/>
</dbReference>
<dbReference type="Pfam" id="PF04397">
    <property type="entry name" value="LytTR"/>
    <property type="match status" value="1"/>
</dbReference>
<dbReference type="Gene3D" id="3.40.50.2300">
    <property type="match status" value="1"/>
</dbReference>
<proteinExistence type="predicted"/>
<keyword evidence="1" id="KW-0597">Phosphoprotein</keyword>
<dbReference type="InterPro" id="IPR001789">
    <property type="entry name" value="Sig_transdc_resp-reg_receiver"/>
</dbReference>
<dbReference type="SUPFAM" id="SSF52172">
    <property type="entry name" value="CheY-like"/>
    <property type="match status" value="1"/>
</dbReference>
<sequence length="255" mass="28686">MSSQKISAVIIDDEQSSREILQSMLEKHCPDIKVIGEADSVSAGKSLIVSMNPQVIFLDIEMPSGSGFDLLKEIGATAAEIIFITAHNHYAINAIKNYALDYLLKPIDVQELTTAVSRVKDKDIRVTHKILDLLREQLASRKQYPEQLAIPSLNGLEIITIHSILYCEGDRNYTTFYLNDDSKIISSKTLKDYERMLPQDTFIRVHQKYLVNIKYVKRYLKGRGGVLVMSNAKNIDVAHSKKAEVLEALNYSSPA</sequence>
<dbReference type="InterPro" id="IPR007492">
    <property type="entry name" value="LytTR_DNA-bd_dom"/>
</dbReference>
<evidence type="ECO:0000259" key="2">
    <source>
        <dbReference type="PROSITE" id="PS50110"/>
    </source>
</evidence>
<dbReference type="GO" id="GO:0003677">
    <property type="term" value="F:DNA binding"/>
    <property type="evidence" value="ECO:0007669"/>
    <property type="project" value="InterPro"/>
</dbReference>
<dbReference type="STRING" id="688867.SAMN05660236_4568"/>
<dbReference type="EMBL" id="FUZU01000003">
    <property type="protein sequence ID" value="SKC83849.1"/>
    <property type="molecule type" value="Genomic_DNA"/>
</dbReference>
<organism evidence="4 5">
    <name type="scientific">Ohtaekwangia koreensis</name>
    <dbReference type="NCBI Taxonomy" id="688867"/>
    <lineage>
        <taxon>Bacteria</taxon>
        <taxon>Pseudomonadati</taxon>
        <taxon>Bacteroidota</taxon>
        <taxon>Cytophagia</taxon>
        <taxon>Cytophagales</taxon>
        <taxon>Fulvivirgaceae</taxon>
        <taxon>Ohtaekwangia</taxon>
    </lineage>
</organism>
<dbReference type="AlphaFoldDB" id="A0A1T5M7M5"/>
<dbReference type="Pfam" id="PF00072">
    <property type="entry name" value="Response_reg"/>
    <property type="match status" value="1"/>
</dbReference>
<feature type="domain" description="Response regulatory" evidence="2">
    <location>
        <begin position="7"/>
        <end position="120"/>
    </location>
</feature>
<evidence type="ECO:0000313" key="4">
    <source>
        <dbReference type="EMBL" id="SKC83849.1"/>
    </source>
</evidence>
<dbReference type="PROSITE" id="PS50930">
    <property type="entry name" value="HTH_LYTTR"/>
    <property type="match status" value="1"/>
</dbReference>
<dbReference type="RefSeq" id="WP_079689082.1">
    <property type="nucleotide sequence ID" value="NZ_FUZU01000003.1"/>
</dbReference>
<evidence type="ECO:0000313" key="5">
    <source>
        <dbReference type="Proteomes" id="UP000190961"/>
    </source>
</evidence>
<feature type="domain" description="HTH LytTR-type" evidence="3">
    <location>
        <begin position="148"/>
        <end position="251"/>
    </location>
</feature>
<feature type="modified residue" description="4-aspartylphosphate" evidence="1">
    <location>
        <position position="59"/>
    </location>
</feature>
<dbReference type="SMART" id="SM00448">
    <property type="entry name" value="REC"/>
    <property type="match status" value="1"/>
</dbReference>
<gene>
    <name evidence="4" type="ORF">SAMN05660236_4568</name>
</gene>
<protein>
    <submittedName>
        <fullName evidence="4">Two component transcriptional regulator, LytTR family</fullName>
    </submittedName>
</protein>
<dbReference type="SMART" id="SM00850">
    <property type="entry name" value="LytTR"/>
    <property type="match status" value="1"/>
</dbReference>
<keyword evidence="5" id="KW-1185">Reference proteome</keyword>
<evidence type="ECO:0000259" key="3">
    <source>
        <dbReference type="PROSITE" id="PS50930"/>
    </source>
</evidence>
<dbReference type="OrthoDB" id="1646880at2"/>
<name>A0A1T5M7M5_9BACT</name>
<dbReference type="PROSITE" id="PS50110">
    <property type="entry name" value="RESPONSE_REGULATORY"/>
    <property type="match status" value="1"/>
</dbReference>
<reference evidence="4 5" key="1">
    <citation type="submission" date="2017-02" db="EMBL/GenBank/DDBJ databases">
        <authorList>
            <person name="Peterson S.W."/>
        </authorList>
    </citation>
    <scope>NUCLEOTIDE SEQUENCE [LARGE SCALE GENOMIC DNA]</scope>
    <source>
        <strain evidence="4 5">DSM 25262</strain>
    </source>
</reference>
<dbReference type="PANTHER" id="PTHR37299:SF1">
    <property type="entry name" value="STAGE 0 SPORULATION PROTEIN A HOMOLOG"/>
    <property type="match status" value="1"/>
</dbReference>
<dbReference type="Gene3D" id="2.40.50.1020">
    <property type="entry name" value="LytTr DNA-binding domain"/>
    <property type="match status" value="1"/>
</dbReference>
<dbReference type="PANTHER" id="PTHR37299">
    <property type="entry name" value="TRANSCRIPTIONAL REGULATOR-RELATED"/>
    <property type="match status" value="1"/>
</dbReference>
<dbReference type="InterPro" id="IPR011006">
    <property type="entry name" value="CheY-like_superfamily"/>
</dbReference>
<dbReference type="InterPro" id="IPR046947">
    <property type="entry name" value="LytR-like"/>
</dbReference>